<reference evidence="2 3" key="1">
    <citation type="submission" date="2018-09" db="EMBL/GenBank/DDBJ databases">
        <title>Genomic Encyclopedia of Archaeal and Bacterial Type Strains, Phase II (KMG-II): from individual species to whole genera.</title>
        <authorList>
            <person name="Goeker M."/>
        </authorList>
    </citation>
    <scope>NUCLEOTIDE SEQUENCE [LARGE SCALE GENOMIC DNA]</scope>
    <source>
        <strain evidence="2 3">DSM 13151</strain>
    </source>
</reference>
<feature type="transmembrane region" description="Helical" evidence="1">
    <location>
        <begin position="6"/>
        <end position="25"/>
    </location>
</feature>
<organism evidence="2 3">
    <name type="scientific">Halopiger aswanensis</name>
    <dbReference type="NCBI Taxonomy" id="148449"/>
    <lineage>
        <taxon>Archaea</taxon>
        <taxon>Methanobacteriati</taxon>
        <taxon>Methanobacteriota</taxon>
        <taxon>Stenosarchaea group</taxon>
        <taxon>Halobacteria</taxon>
        <taxon>Halobacteriales</taxon>
        <taxon>Natrialbaceae</taxon>
        <taxon>Halopiger</taxon>
    </lineage>
</organism>
<evidence type="ECO:0000256" key="1">
    <source>
        <dbReference type="SAM" id="Phobius"/>
    </source>
</evidence>
<dbReference type="EMBL" id="RAPO01000001">
    <property type="protein sequence ID" value="RKD97376.1"/>
    <property type="molecule type" value="Genomic_DNA"/>
</dbReference>
<evidence type="ECO:0000313" key="2">
    <source>
        <dbReference type="EMBL" id="RKD97376.1"/>
    </source>
</evidence>
<dbReference type="Proteomes" id="UP000283805">
    <property type="component" value="Unassembled WGS sequence"/>
</dbReference>
<sequence>MLGSSLIDNLIVFGVSLLIGALGIYVGAKVIVDAADYTYAIITALIGAIIWGVVGLFLGWIPLLGPLLVFVAYLAVINARYPGGWVDAAAITLIAWVSVLVVLYVLAVLGVTAFDAVGVPGV</sequence>
<evidence type="ECO:0000313" key="3">
    <source>
        <dbReference type="Proteomes" id="UP000283805"/>
    </source>
</evidence>
<feature type="transmembrane region" description="Helical" evidence="1">
    <location>
        <begin position="93"/>
        <end position="114"/>
    </location>
</feature>
<gene>
    <name evidence="2" type="ORF">ATJ93_0362</name>
</gene>
<comment type="caution">
    <text evidence="2">The sequence shown here is derived from an EMBL/GenBank/DDBJ whole genome shotgun (WGS) entry which is preliminary data.</text>
</comment>
<keyword evidence="3" id="KW-1185">Reference proteome</keyword>
<proteinExistence type="predicted"/>
<feature type="transmembrane region" description="Helical" evidence="1">
    <location>
        <begin position="63"/>
        <end position="81"/>
    </location>
</feature>
<keyword evidence="1" id="KW-0472">Membrane</keyword>
<accession>A0A419WPR4</accession>
<keyword evidence="1" id="KW-1133">Transmembrane helix</keyword>
<protein>
    <submittedName>
        <fullName evidence="2">Uncharacterized protein</fullName>
    </submittedName>
</protein>
<keyword evidence="1" id="KW-0812">Transmembrane</keyword>
<name>A0A419WPR4_9EURY</name>
<feature type="transmembrane region" description="Helical" evidence="1">
    <location>
        <begin position="37"/>
        <end position="57"/>
    </location>
</feature>
<dbReference type="AlphaFoldDB" id="A0A419WPR4"/>